<dbReference type="InParanoid" id="B7Q186"/>
<feature type="compositionally biased region" description="Basic and acidic residues" evidence="1">
    <location>
        <begin position="267"/>
        <end position="277"/>
    </location>
</feature>
<evidence type="ECO:0000313" key="2">
    <source>
        <dbReference type="EMBL" id="EEC12608.1"/>
    </source>
</evidence>
<feature type="compositionally biased region" description="Basic and acidic residues" evidence="1">
    <location>
        <begin position="200"/>
        <end position="209"/>
    </location>
</feature>
<organism>
    <name type="scientific">Ixodes scapularis</name>
    <name type="common">Black-legged tick</name>
    <name type="synonym">Deer tick</name>
    <dbReference type="NCBI Taxonomy" id="6945"/>
    <lineage>
        <taxon>Eukaryota</taxon>
        <taxon>Metazoa</taxon>
        <taxon>Ecdysozoa</taxon>
        <taxon>Arthropoda</taxon>
        <taxon>Chelicerata</taxon>
        <taxon>Arachnida</taxon>
        <taxon>Acari</taxon>
        <taxon>Parasitiformes</taxon>
        <taxon>Ixodida</taxon>
        <taxon>Ixodoidea</taxon>
        <taxon>Ixodidae</taxon>
        <taxon>Ixodinae</taxon>
        <taxon>Ixodes</taxon>
    </lineage>
</organism>
<reference evidence="2 4" key="1">
    <citation type="submission" date="2008-03" db="EMBL/GenBank/DDBJ databases">
        <title>Annotation of Ixodes scapularis.</title>
        <authorList>
            <consortium name="Ixodes scapularis Genome Project Consortium"/>
            <person name="Caler E."/>
            <person name="Hannick L.I."/>
            <person name="Bidwell S."/>
            <person name="Joardar V."/>
            <person name="Thiagarajan M."/>
            <person name="Amedeo P."/>
            <person name="Galinsky K.J."/>
            <person name="Schobel S."/>
            <person name="Inman J."/>
            <person name="Hostetler J."/>
            <person name="Miller J."/>
            <person name="Hammond M."/>
            <person name="Megy K."/>
            <person name="Lawson D."/>
            <person name="Kodira C."/>
            <person name="Sutton G."/>
            <person name="Meyer J."/>
            <person name="Hill C.A."/>
            <person name="Birren B."/>
            <person name="Nene V."/>
            <person name="Collins F."/>
            <person name="Alarcon-Chaidez F."/>
            <person name="Wikel S."/>
            <person name="Strausberg R."/>
        </authorList>
    </citation>
    <scope>NUCLEOTIDE SEQUENCE [LARGE SCALE GENOMIC DNA]</scope>
    <source>
        <strain evidence="4">Wikel</strain>
        <strain evidence="2">Wikel colony</strain>
    </source>
</reference>
<feature type="compositionally biased region" description="Low complexity" evidence="1">
    <location>
        <begin position="242"/>
        <end position="252"/>
    </location>
</feature>
<reference evidence="3" key="2">
    <citation type="submission" date="2020-05" db="UniProtKB">
        <authorList>
            <consortium name="EnsemblMetazoa"/>
        </authorList>
    </citation>
    <scope>IDENTIFICATION</scope>
    <source>
        <strain evidence="3">wikel</strain>
    </source>
</reference>
<dbReference type="EnsemblMetazoa" id="ISCW020497-RA">
    <property type="protein sequence ID" value="ISCW020497-PA"/>
    <property type="gene ID" value="ISCW020497"/>
</dbReference>
<feature type="compositionally biased region" description="Basic and acidic residues" evidence="1">
    <location>
        <begin position="230"/>
        <end position="239"/>
    </location>
</feature>
<evidence type="ECO:0000313" key="4">
    <source>
        <dbReference type="Proteomes" id="UP000001555"/>
    </source>
</evidence>
<evidence type="ECO:0000256" key="1">
    <source>
        <dbReference type="SAM" id="MobiDB-lite"/>
    </source>
</evidence>
<evidence type="ECO:0000313" key="3">
    <source>
        <dbReference type="EnsemblMetazoa" id="ISCW020497-PA"/>
    </source>
</evidence>
<proteinExistence type="predicted"/>
<dbReference type="EMBL" id="ABJB010580703">
    <property type="status" value="NOT_ANNOTATED_CDS"/>
    <property type="molecule type" value="Genomic_DNA"/>
</dbReference>
<dbReference type="EMBL" id="ABJB010301411">
    <property type="status" value="NOT_ANNOTATED_CDS"/>
    <property type="molecule type" value="Genomic_DNA"/>
</dbReference>
<keyword evidence="4" id="KW-1185">Reference proteome</keyword>
<dbReference type="PaxDb" id="6945-B7Q186"/>
<dbReference type="VEuPathDB" id="VectorBase:ISCI020497"/>
<dbReference type="EMBL" id="DS836355">
    <property type="protein sequence ID" value="EEC12608.1"/>
    <property type="molecule type" value="Genomic_DNA"/>
</dbReference>
<dbReference type="Proteomes" id="UP000001555">
    <property type="component" value="Unassembled WGS sequence"/>
</dbReference>
<dbReference type="VEuPathDB" id="VectorBase:ISCW020497"/>
<accession>B7Q186</accession>
<dbReference type="HOGENOM" id="CLU_950876_0_0_1"/>
<dbReference type="EMBL" id="ABJB010341078">
    <property type="status" value="NOT_ANNOTATED_CDS"/>
    <property type="molecule type" value="Genomic_DNA"/>
</dbReference>
<name>B7Q186_IXOSC</name>
<gene>
    <name evidence="2" type="ORF">IscW_ISCW020497</name>
</gene>
<dbReference type="AlphaFoldDB" id="B7Q186"/>
<protein>
    <submittedName>
        <fullName evidence="2 3">Uncharacterized protein</fullName>
    </submittedName>
</protein>
<feature type="region of interest" description="Disordered" evidence="1">
    <location>
        <begin position="149"/>
        <end position="293"/>
    </location>
</feature>
<sequence length="293" mass="31347">MNARTWAAATFCSYGCGRRSEAFLLRPVIPTTEPGGDLVFFVTASFAGTKKAPEASPGSRREAAFEALRSEASTRSRVESRVGSGDRGPLCLGRGAHSRLDRQSGPTADEWATAATRAPCRLGDEWLYVSACGGVDERCFAFVSWPDSSPGRGLEGGHSPRRHSALWASDGAPLVRTSARSAAGRAEQSDPSGVPAPGSRPERQVRDADPGPLEESNTRHAALGTQPDRLVTKAWDHGKITSSESGSSLVASEKGLAKRAFRQAYSKHQEDTADGKKRMLSTQTAEEEYQVAR</sequence>